<organism evidence="1 2">
    <name type="scientific">Nitrospirillum amazonense</name>
    <dbReference type="NCBI Taxonomy" id="28077"/>
    <lineage>
        <taxon>Bacteria</taxon>
        <taxon>Pseudomonadati</taxon>
        <taxon>Pseudomonadota</taxon>
        <taxon>Alphaproteobacteria</taxon>
        <taxon>Rhodospirillales</taxon>
        <taxon>Azospirillaceae</taxon>
        <taxon>Nitrospirillum</taxon>
    </lineage>
</organism>
<dbReference type="SUPFAM" id="SSF52540">
    <property type="entry name" value="P-loop containing nucleoside triphosphate hydrolases"/>
    <property type="match status" value="1"/>
</dbReference>
<reference evidence="1 2" key="1">
    <citation type="submission" date="2019-06" db="EMBL/GenBank/DDBJ databases">
        <title>Genomic Encyclopedia of Type Strains, Phase IV (KMG-V): Genome sequencing to study the core and pangenomes of soil and plant-associated prokaryotes.</title>
        <authorList>
            <person name="Whitman W."/>
        </authorList>
    </citation>
    <scope>NUCLEOTIDE SEQUENCE [LARGE SCALE GENOMIC DNA]</scope>
    <source>
        <strain evidence="1 2">BR 11622</strain>
    </source>
</reference>
<dbReference type="RefSeq" id="WP_145734864.1">
    <property type="nucleotide sequence ID" value="NZ_VITR01000013.1"/>
</dbReference>
<dbReference type="EMBL" id="VITR01000013">
    <property type="protein sequence ID" value="TWB38122.1"/>
    <property type="molecule type" value="Genomic_DNA"/>
</dbReference>
<evidence type="ECO:0000313" key="2">
    <source>
        <dbReference type="Proteomes" id="UP000315751"/>
    </source>
</evidence>
<evidence type="ECO:0000313" key="1">
    <source>
        <dbReference type="EMBL" id="TWB38122.1"/>
    </source>
</evidence>
<dbReference type="Proteomes" id="UP000315751">
    <property type="component" value="Unassembled WGS sequence"/>
</dbReference>
<name>A0A560GVR7_9PROT</name>
<sequence>MSAYKPPLDILEVLHRIEFEEALEPDDPRRVDTAEARGSQKTLTRLARKLGFLMDQDRFLPPLQKHVLFFGHVGTGKTTELKFYGARLKDSRRFLPVEVDVASVLDRNNLQYADLLMAMASALLQALEREGISLPDGDVSELVDWFAEKVEKREEVQEFTTEVKSGADVEVGVPLLTKLFLKFSAAFKANATYKEELRRVIRNTFTQLAGAFNRLIRGAEGALAKRWGKDAVRVLFIVDGTDKLRAEDRRRLFVEDAELLLAVEALAVYTAPIALKYEDAMGGRLDADLVLPMIKLQDKDGTRCEPGWRVMRELLLKRADRSLFVEEADIERLIEHSGGHPRELLRLLQLCCEFADDRIDAGVVAQAVAQLASEYRRLLEPEDYARLVLVDSHPVDVGNDEHVRRLLYCLALLEYNDGSWRRSHPVIRTLDGYHRAAARPAAT</sequence>
<dbReference type="OrthoDB" id="9795573at2"/>
<comment type="caution">
    <text evidence="1">The sequence shown here is derived from an EMBL/GenBank/DDBJ whole genome shotgun (WGS) entry which is preliminary data.</text>
</comment>
<keyword evidence="2" id="KW-1185">Reference proteome</keyword>
<proteinExistence type="predicted"/>
<protein>
    <recommendedName>
        <fullName evidence="3">AAA ATPase-like protein</fullName>
    </recommendedName>
</protein>
<dbReference type="AlphaFoldDB" id="A0A560GVR7"/>
<gene>
    <name evidence="1" type="ORF">FBZ90_113115</name>
</gene>
<dbReference type="InterPro" id="IPR027417">
    <property type="entry name" value="P-loop_NTPase"/>
</dbReference>
<evidence type="ECO:0008006" key="3">
    <source>
        <dbReference type="Google" id="ProtNLM"/>
    </source>
</evidence>
<accession>A0A560GVR7</accession>